<evidence type="ECO:0008006" key="4">
    <source>
        <dbReference type="Google" id="ProtNLM"/>
    </source>
</evidence>
<feature type="transmembrane region" description="Helical" evidence="1">
    <location>
        <begin position="35"/>
        <end position="53"/>
    </location>
</feature>
<comment type="caution">
    <text evidence="2">The sequence shown here is derived from an EMBL/GenBank/DDBJ whole genome shotgun (WGS) entry which is preliminary data.</text>
</comment>
<keyword evidence="1" id="KW-0812">Transmembrane</keyword>
<evidence type="ECO:0000313" key="3">
    <source>
        <dbReference type="Proteomes" id="UP001596312"/>
    </source>
</evidence>
<keyword evidence="1" id="KW-0472">Membrane</keyword>
<name>A0ABD5V6X1_9EURY</name>
<keyword evidence="3" id="KW-1185">Reference proteome</keyword>
<evidence type="ECO:0000256" key="1">
    <source>
        <dbReference type="SAM" id="Phobius"/>
    </source>
</evidence>
<protein>
    <recommendedName>
        <fullName evidence="4">PEP-CTERM protein-sorting domain-containing protein</fullName>
    </recommendedName>
</protein>
<feature type="transmembrane region" description="Helical" evidence="1">
    <location>
        <begin position="12"/>
        <end position="29"/>
    </location>
</feature>
<reference evidence="2 3" key="1">
    <citation type="journal article" date="2019" name="Int. J. Syst. Evol. Microbiol.">
        <title>The Global Catalogue of Microorganisms (GCM) 10K type strain sequencing project: providing services to taxonomists for standard genome sequencing and annotation.</title>
        <authorList>
            <consortium name="The Broad Institute Genomics Platform"/>
            <consortium name="The Broad Institute Genome Sequencing Center for Infectious Disease"/>
            <person name="Wu L."/>
            <person name="Ma J."/>
        </authorList>
    </citation>
    <scope>NUCLEOTIDE SEQUENCE [LARGE SCALE GENOMIC DNA]</scope>
    <source>
        <strain evidence="2 3">CGMCC 1.3240</strain>
    </source>
</reference>
<keyword evidence="1" id="KW-1133">Transmembrane helix</keyword>
<dbReference type="EMBL" id="JBHSXQ010000004">
    <property type="protein sequence ID" value="MFC6906621.1"/>
    <property type="molecule type" value="Genomic_DNA"/>
</dbReference>
<organism evidence="2 3">
    <name type="scientific">Halalkalicoccus tibetensis</name>
    <dbReference type="NCBI Taxonomy" id="175632"/>
    <lineage>
        <taxon>Archaea</taxon>
        <taxon>Methanobacteriati</taxon>
        <taxon>Methanobacteriota</taxon>
        <taxon>Stenosarchaea group</taxon>
        <taxon>Halobacteria</taxon>
        <taxon>Halobacteriales</taxon>
        <taxon>Halococcaceae</taxon>
        <taxon>Halalkalicoccus</taxon>
    </lineage>
</organism>
<gene>
    <name evidence="2" type="ORF">ACFQGH_15605</name>
</gene>
<dbReference type="AlphaFoldDB" id="A0ABD5V6X1"/>
<accession>A0ABD5V6X1</accession>
<evidence type="ECO:0000313" key="2">
    <source>
        <dbReference type="EMBL" id="MFC6906621.1"/>
    </source>
</evidence>
<sequence length="79" mass="9066">MDSAQRQRRLARRALWGSVVIGLGVIGYFGLQGEFVTATVVGALLIGGGYFEYRRRLRDLEMIDGDAEEDPFERRERFR</sequence>
<dbReference type="Proteomes" id="UP001596312">
    <property type="component" value="Unassembled WGS sequence"/>
</dbReference>
<dbReference type="RefSeq" id="WP_340605191.1">
    <property type="nucleotide sequence ID" value="NZ_JBBMXV010000004.1"/>
</dbReference>
<proteinExistence type="predicted"/>